<feature type="compositionally biased region" description="Polar residues" evidence="1">
    <location>
        <begin position="61"/>
        <end position="75"/>
    </location>
</feature>
<dbReference type="Gramene" id="KZN11783">
    <property type="protein sequence ID" value="KZN11783"/>
    <property type="gene ID" value="DCAR_004439"/>
</dbReference>
<reference evidence="2" key="1">
    <citation type="journal article" date="2016" name="Nat. Genet.">
        <title>A high-quality carrot genome assembly provides new insights into carotenoid accumulation and asterid genome evolution.</title>
        <authorList>
            <person name="Iorizzo M."/>
            <person name="Ellison S."/>
            <person name="Senalik D."/>
            <person name="Zeng P."/>
            <person name="Satapoomin P."/>
            <person name="Huang J."/>
            <person name="Bowman M."/>
            <person name="Iovene M."/>
            <person name="Sanseverino W."/>
            <person name="Cavagnaro P."/>
            <person name="Yildiz M."/>
            <person name="Macko-Podgorni A."/>
            <person name="Moranska E."/>
            <person name="Grzebelus E."/>
            <person name="Grzebelus D."/>
            <person name="Ashrafi H."/>
            <person name="Zheng Z."/>
            <person name="Cheng S."/>
            <person name="Spooner D."/>
            <person name="Van Deynze A."/>
            <person name="Simon P."/>
        </authorList>
    </citation>
    <scope>NUCLEOTIDE SEQUENCE [LARGE SCALE GENOMIC DNA]</scope>
    <source>
        <tissue evidence="2">Leaf</tissue>
    </source>
</reference>
<protein>
    <submittedName>
        <fullName evidence="2">Uncharacterized protein</fullName>
    </submittedName>
</protein>
<organism evidence="2">
    <name type="scientific">Daucus carota subsp. sativus</name>
    <name type="common">Carrot</name>
    <dbReference type="NCBI Taxonomy" id="79200"/>
    <lineage>
        <taxon>Eukaryota</taxon>
        <taxon>Viridiplantae</taxon>
        <taxon>Streptophyta</taxon>
        <taxon>Embryophyta</taxon>
        <taxon>Tracheophyta</taxon>
        <taxon>Spermatophyta</taxon>
        <taxon>Magnoliopsida</taxon>
        <taxon>eudicotyledons</taxon>
        <taxon>Gunneridae</taxon>
        <taxon>Pentapetalae</taxon>
        <taxon>asterids</taxon>
        <taxon>campanulids</taxon>
        <taxon>Apiales</taxon>
        <taxon>Apiaceae</taxon>
        <taxon>Apioideae</taxon>
        <taxon>Scandiceae</taxon>
        <taxon>Daucinae</taxon>
        <taxon>Daucus</taxon>
        <taxon>Daucus sect. Daucus</taxon>
    </lineage>
</organism>
<name>A0A162B9V3_DAUCS</name>
<evidence type="ECO:0000256" key="1">
    <source>
        <dbReference type="SAM" id="MobiDB-lite"/>
    </source>
</evidence>
<reference evidence="3" key="2">
    <citation type="submission" date="2022-03" db="EMBL/GenBank/DDBJ databases">
        <title>Draft title - Genomic analysis of global carrot germplasm unveils the trajectory of domestication and the origin of high carotenoid orange carrot.</title>
        <authorList>
            <person name="Iorizzo M."/>
            <person name="Ellison S."/>
            <person name="Senalik D."/>
            <person name="Macko-Podgorni A."/>
            <person name="Grzebelus D."/>
            <person name="Bostan H."/>
            <person name="Rolling W."/>
            <person name="Curaba J."/>
            <person name="Simon P."/>
        </authorList>
    </citation>
    <scope>NUCLEOTIDE SEQUENCE</scope>
    <source>
        <tissue evidence="3">Leaf</tissue>
    </source>
</reference>
<dbReference type="Proteomes" id="UP000077755">
    <property type="component" value="Chromosome 1"/>
</dbReference>
<evidence type="ECO:0000313" key="3">
    <source>
        <dbReference type="EMBL" id="WOG85609.1"/>
    </source>
</evidence>
<evidence type="ECO:0000313" key="4">
    <source>
        <dbReference type="Proteomes" id="UP000077755"/>
    </source>
</evidence>
<dbReference type="AlphaFoldDB" id="A0A162B9V3"/>
<feature type="compositionally biased region" description="Acidic residues" evidence="1">
    <location>
        <begin position="80"/>
        <end position="91"/>
    </location>
</feature>
<dbReference type="EMBL" id="CP093343">
    <property type="protein sequence ID" value="WOG85609.1"/>
    <property type="molecule type" value="Genomic_DNA"/>
</dbReference>
<accession>A0A162B9V3</accession>
<feature type="region of interest" description="Disordered" evidence="1">
    <location>
        <begin position="61"/>
        <end position="99"/>
    </location>
</feature>
<evidence type="ECO:0000313" key="2">
    <source>
        <dbReference type="EMBL" id="KZN11783.1"/>
    </source>
</evidence>
<gene>
    <name evidence="2" type="ORF">DCAR_004439</name>
    <name evidence="3" type="ORF">DCAR_0104800</name>
</gene>
<dbReference type="EMBL" id="LNRQ01000001">
    <property type="protein sequence ID" value="KZN11783.1"/>
    <property type="molecule type" value="Genomic_DNA"/>
</dbReference>
<keyword evidence="4" id="KW-1185">Reference proteome</keyword>
<sequence>MTTGYYPHSRQGLADTNSSMFVSNITNAGSSSRSHKYIAKRKSRLCGTETTKNLFEEDFTVTQENSPNTRENSASPDDMFTYEDDFSDDSDCNNFNIPP</sequence>
<proteinExistence type="predicted"/>